<evidence type="ECO:0000313" key="1">
    <source>
        <dbReference type="EMBL" id="KAJ9651589.1"/>
    </source>
</evidence>
<accession>A0ACC2ZV89</accession>
<proteinExistence type="predicted"/>
<keyword evidence="2" id="KW-1185">Reference proteome</keyword>
<reference evidence="1" key="1">
    <citation type="submission" date="2022-10" db="EMBL/GenBank/DDBJ databases">
        <title>Culturing micro-colonial fungi from biological soil crusts in the Mojave desert and describing Neophaeococcomyces mojavensis, and introducing the new genera and species Taxawa tesnikishii.</title>
        <authorList>
            <person name="Kurbessoian T."/>
            <person name="Stajich J.E."/>
        </authorList>
    </citation>
    <scope>NUCLEOTIDE SEQUENCE</scope>
    <source>
        <strain evidence="1">JES_112</strain>
    </source>
</reference>
<protein>
    <submittedName>
        <fullName evidence="1">Uncharacterized protein</fullName>
    </submittedName>
</protein>
<evidence type="ECO:0000313" key="2">
    <source>
        <dbReference type="Proteomes" id="UP001172386"/>
    </source>
</evidence>
<name>A0ACC2ZV89_9EURO</name>
<comment type="caution">
    <text evidence="1">The sequence shown here is derived from an EMBL/GenBank/DDBJ whole genome shotgun (WGS) entry which is preliminary data.</text>
</comment>
<organism evidence="1 2">
    <name type="scientific">Neophaeococcomyces mojaviensis</name>
    <dbReference type="NCBI Taxonomy" id="3383035"/>
    <lineage>
        <taxon>Eukaryota</taxon>
        <taxon>Fungi</taxon>
        <taxon>Dikarya</taxon>
        <taxon>Ascomycota</taxon>
        <taxon>Pezizomycotina</taxon>
        <taxon>Eurotiomycetes</taxon>
        <taxon>Chaetothyriomycetidae</taxon>
        <taxon>Chaetothyriales</taxon>
        <taxon>Chaetothyriales incertae sedis</taxon>
        <taxon>Neophaeococcomyces</taxon>
    </lineage>
</organism>
<gene>
    <name evidence="1" type="ORF">H2198_009144</name>
</gene>
<sequence length="401" mass="44337">MSLTAFNQLQDVVVVGAGVIGLSAALSIQQRLPKSSIVSVVASEFPCPSPIQGHNTAETASADYASMWAGAHYRPIPYMPQSAYAEQNLSQHQQKFHDQLAQEKQLAVRTAKIMKDIAQQFPESGIQIVPAEEYLETPPQENLLLKTGDVYASGDDCFRVLDRTELTALNHKTASRHEDEIKWACSYETYVVNVHVYCGWLLHRFLSNGGKTITRNLGSLADAFTLGIAKNGSQTPLLVNCSGRNFDTDPATKIIRGQTVLVRNQYNKTITRQCADGTWSFLIPRPLNGGTIVGGTKEIGDDETHARPETRNKLLENATHYFPDFVKDMKDFDIVTDNVGRRPWREGGLRIVVEKPEDGRTVVHGYGAGGRGYELSWGAAEKICDLVLKCLQGEDEVMVKL</sequence>
<dbReference type="EMBL" id="JAPDRQ010000247">
    <property type="protein sequence ID" value="KAJ9651589.1"/>
    <property type="molecule type" value="Genomic_DNA"/>
</dbReference>
<dbReference type="Proteomes" id="UP001172386">
    <property type="component" value="Unassembled WGS sequence"/>
</dbReference>